<dbReference type="Proteomes" id="UP000194474">
    <property type="component" value="Unassembled WGS sequence"/>
</dbReference>
<keyword evidence="2" id="KW-1185">Reference proteome</keyword>
<dbReference type="EMBL" id="FXWK01000001">
    <property type="protein sequence ID" value="SMQ59172.1"/>
    <property type="molecule type" value="Genomic_DNA"/>
</dbReference>
<evidence type="ECO:0000313" key="1">
    <source>
        <dbReference type="EMBL" id="SMQ59172.1"/>
    </source>
</evidence>
<sequence length="72" mass="7804">MLPLWAISSTMSEKSSYQIKLSRKGGVGANTNWHWEIQDAEGTVVKTGSAVGEEHKAFATARVAKEKLEAGK</sequence>
<evidence type="ECO:0000313" key="2">
    <source>
        <dbReference type="Proteomes" id="UP000194474"/>
    </source>
</evidence>
<reference evidence="2" key="1">
    <citation type="submission" date="2017-04" db="EMBL/GenBank/DDBJ databases">
        <authorList>
            <person name="Varghese N."/>
            <person name="Submissions S."/>
        </authorList>
    </citation>
    <scope>NUCLEOTIDE SEQUENCE [LARGE SCALE GENOMIC DNA]</scope>
</reference>
<evidence type="ECO:0008006" key="3">
    <source>
        <dbReference type="Google" id="ProtNLM"/>
    </source>
</evidence>
<protein>
    <recommendedName>
        <fullName evidence="3">WGR domain-containing protein</fullName>
    </recommendedName>
</protein>
<organism evidence="1 2">
    <name type="scientific">Devosia lucknowensis</name>
    <dbReference type="NCBI Taxonomy" id="1096929"/>
    <lineage>
        <taxon>Bacteria</taxon>
        <taxon>Pseudomonadati</taxon>
        <taxon>Pseudomonadota</taxon>
        <taxon>Alphaproteobacteria</taxon>
        <taxon>Hyphomicrobiales</taxon>
        <taxon>Devosiaceae</taxon>
        <taxon>Devosia</taxon>
    </lineage>
</organism>
<name>A0A1Y6EEY3_9HYPH</name>
<gene>
    <name evidence="1" type="ORF">SAMN06295905_0191</name>
</gene>
<dbReference type="AlphaFoldDB" id="A0A1Y6EEY3"/>
<accession>A0A1Y6EEY3</accession>
<proteinExistence type="predicted"/>